<name>A0A0F9BM83_9ZZZZ</name>
<dbReference type="EMBL" id="LAZR01051290">
    <property type="protein sequence ID" value="KKK85481.1"/>
    <property type="molecule type" value="Genomic_DNA"/>
</dbReference>
<proteinExistence type="predicted"/>
<protein>
    <submittedName>
        <fullName evidence="2">Uncharacterized protein</fullName>
    </submittedName>
</protein>
<keyword evidence="1" id="KW-1133">Transmembrane helix</keyword>
<accession>A0A0F9BM83</accession>
<reference evidence="2" key="1">
    <citation type="journal article" date="2015" name="Nature">
        <title>Complex archaea that bridge the gap between prokaryotes and eukaryotes.</title>
        <authorList>
            <person name="Spang A."/>
            <person name="Saw J.H."/>
            <person name="Jorgensen S.L."/>
            <person name="Zaremba-Niedzwiedzka K."/>
            <person name="Martijn J."/>
            <person name="Lind A.E."/>
            <person name="van Eijk R."/>
            <person name="Schleper C."/>
            <person name="Guy L."/>
            <person name="Ettema T.J."/>
        </authorList>
    </citation>
    <scope>NUCLEOTIDE SEQUENCE</scope>
</reference>
<evidence type="ECO:0000313" key="2">
    <source>
        <dbReference type="EMBL" id="KKK85481.1"/>
    </source>
</evidence>
<dbReference type="AlphaFoldDB" id="A0A0F9BM83"/>
<evidence type="ECO:0000256" key="1">
    <source>
        <dbReference type="SAM" id="Phobius"/>
    </source>
</evidence>
<gene>
    <name evidence="2" type="ORF">LCGC14_2772890</name>
</gene>
<sequence>MKDIEELNNMTWWDITTNEGAFTNFALGSFMLFLSVMYAVLAVYYKIKLAIKR</sequence>
<comment type="caution">
    <text evidence="2">The sequence shown here is derived from an EMBL/GenBank/DDBJ whole genome shotgun (WGS) entry which is preliminary data.</text>
</comment>
<organism evidence="2">
    <name type="scientific">marine sediment metagenome</name>
    <dbReference type="NCBI Taxonomy" id="412755"/>
    <lineage>
        <taxon>unclassified sequences</taxon>
        <taxon>metagenomes</taxon>
        <taxon>ecological metagenomes</taxon>
    </lineage>
</organism>
<keyword evidence="1" id="KW-0472">Membrane</keyword>
<keyword evidence="1" id="KW-0812">Transmembrane</keyword>
<feature type="transmembrane region" description="Helical" evidence="1">
    <location>
        <begin position="20"/>
        <end position="45"/>
    </location>
</feature>